<sequence length="225" mass="26405">MKKINNYINKFRQRRFYSKFIKKNDLCFDIGANKGGKSKIYLSLGAKVIAFEPQSICKSYLENIKHTNFTYHLHAVGSKNEIRELQLANHIEVATFSNEFVKYFQNDSLQWKHTEKVIVKKLNTLIESFGVPLFCKVDVEGYELEIFSDLDYTIPMIEFEFTGGFIENTLEIIKLLDKTKTIYNFNLNEKPKFELKDWISCSEMINIVKKLPVHRLHGNIFVKNL</sequence>
<evidence type="ECO:0000313" key="2">
    <source>
        <dbReference type="EMBL" id="TSE05531.1"/>
    </source>
</evidence>
<protein>
    <submittedName>
        <fullName evidence="2">FkbM family methyltransferase</fullName>
    </submittedName>
</protein>
<proteinExistence type="predicted"/>
<reference evidence="2 3" key="1">
    <citation type="submission" date="2019-07" db="EMBL/GenBank/DDBJ databases">
        <title>The draft genome sequence of Aquimarina algiphila M91.</title>
        <authorList>
            <person name="Meng X."/>
        </authorList>
    </citation>
    <scope>NUCLEOTIDE SEQUENCE [LARGE SCALE GENOMIC DNA]</scope>
    <source>
        <strain evidence="2 3">M91</strain>
    </source>
</reference>
<feature type="domain" description="Methyltransferase FkbM" evidence="1">
    <location>
        <begin position="29"/>
        <end position="176"/>
    </location>
</feature>
<evidence type="ECO:0000313" key="3">
    <source>
        <dbReference type="Proteomes" id="UP000318833"/>
    </source>
</evidence>
<keyword evidence="2" id="KW-0489">Methyltransferase</keyword>
<dbReference type="GO" id="GO:0032259">
    <property type="term" value="P:methylation"/>
    <property type="evidence" value="ECO:0007669"/>
    <property type="project" value="UniProtKB-KW"/>
</dbReference>
<evidence type="ECO:0000259" key="1">
    <source>
        <dbReference type="Pfam" id="PF05050"/>
    </source>
</evidence>
<keyword evidence="3" id="KW-1185">Reference proteome</keyword>
<dbReference type="Gene3D" id="3.40.50.150">
    <property type="entry name" value="Vaccinia Virus protein VP39"/>
    <property type="match status" value="1"/>
</dbReference>
<keyword evidence="2" id="KW-0808">Transferase</keyword>
<organism evidence="2 3">
    <name type="scientific">Aquimarina algiphila</name>
    <dbReference type="NCBI Taxonomy" id="2047982"/>
    <lineage>
        <taxon>Bacteria</taxon>
        <taxon>Pseudomonadati</taxon>
        <taxon>Bacteroidota</taxon>
        <taxon>Flavobacteriia</taxon>
        <taxon>Flavobacteriales</taxon>
        <taxon>Flavobacteriaceae</taxon>
        <taxon>Aquimarina</taxon>
    </lineage>
</organism>
<dbReference type="NCBIfam" id="TIGR01444">
    <property type="entry name" value="fkbM_fam"/>
    <property type="match status" value="1"/>
</dbReference>
<dbReference type="InterPro" id="IPR006342">
    <property type="entry name" value="FkbM_mtfrase"/>
</dbReference>
<dbReference type="GO" id="GO:0008168">
    <property type="term" value="F:methyltransferase activity"/>
    <property type="evidence" value="ECO:0007669"/>
    <property type="project" value="UniProtKB-KW"/>
</dbReference>
<comment type="caution">
    <text evidence="2">The sequence shown here is derived from an EMBL/GenBank/DDBJ whole genome shotgun (WGS) entry which is preliminary data.</text>
</comment>
<dbReference type="RefSeq" id="WP_109436874.1">
    <property type="nucleotide sequence ID" value="NZ_CANMIK010000066.1"/>
</dbReference>
<dbReference type="InterPro" id="IPR029063">
    <property type="entry name" value="SAM-dependent_MTases_sf"/>
</dbReference>
<dbReference type="AlphaFoldDB" id="A0A554VEK5"/>
<dbReference type="OrthoDB" id="9812600at2"/>
<accession>A0A554VEK5</accession>
<dbReference type="Proteomes" id="UP000318833">
    <property type="component" value="Unassembled WGS sequence"/>
</dbReference>
<name>A0A554VEK5_9FLAO</name>
<dbReference type="EMBL" id="VLNR01000059">
    <property type="protein sequence ID" value="TSE05531.1"/>
    <property type="molecule type" value="Genomic_DNA"/>
</dbReference>
<dbReference type="SUPFAM" id="SSF53335">
    <property type="entry name" value="S-adenosyl-L-methionine-dependent methyltransferases"/>
    <property type="match status" value="1"/>
</dbReference>
<dbReference type="Pfam" id="PF05050">
    <property type="entry name" value="Methyltransf_21"/>
    <property type="match status" value="1"/>
</dbReference>
<gene>
    <name evidence="2" type="ORF">FOF46_22430</name>
</gene>